<dbReference type="Gene3D" id="3.40.50.720">
    <property type="entry name" value="NAD(P)-binding Rossmann-like Domain"/>
    <property type="match status" value="1"/>
</dbReference>
<reference evidence="4 5" key="1">
    <citation type="submission" date="2018-09" db="EMBL/GenBank/DDBJ databases">
        <authorList>
            <person name="Le Fleche-Mateos A."/>
        </authorList>
    </citation>
    <scope>NUCLEOTIDE SEQUENCE [LARGE SCALE GENOMIC DNA]</scope>
    <source>
        <strain evidence="4 5">DSM 30078</strain>
    </source>
</reference>
<dbReference type="InterPro" id="IPR057326">
    <property type="entry name" value="KR_dom"/>
</dbReference>
<dbReference type="SUPFAM" id="SSF51735">
    <property type="entry name" value="NAD(P)-binding Rossmann-fold domains"/>
    <property type="match status" value="1"/>
</dbReference>
<dbReference type="PRINTS" id="PR00080">
    <property type="entry name" value="SDRFAMILY"/>
</dbReference>
<dbReference type="Proteomes" id="UP000284119">
    <property type="component" value="Unassembled WGS sequence"/>
</dbReference>
<dbReference type="EMBL" id="RAHG01000008">
    <property type="protein sequence ID" value="RJT11379.1"/>
    <property type="molecule type" value="Genomic_DNA"/>
</dbReference>
<dbReference type="InterPro" id="IPR002347">
    <property type="entry name" value="SDR_fam"/>
</dbReference>
<comment type="caution">
    <text evidence="4">The sequence shown here is derived from an EMBL/GenBank/DDBJ whole genome shotgun (WGS) entry which is preliminary data.</text>
</comment>
<gene>
    <name evidence="4" type="ORF">D5396_16275</name>
</gene>
<protein>
    <submittedName>
        <fullName evidence="4">SDR family oxidoreductase</fullName>
    </submittedName>
</protein>
<evidence type="ECO:0000313" key="4">
    <source>
        <dbReference type="EMBL" id="RJT11379.1"/>
    </source>
</evidence>
<evidence type="ECO:0000256" key="1">
    <source>
        <dbReference type="ARBA" id="ARBA00006484"/>
    </source>
</evidence>
<dbReference type="PANTHER" id="PTHR43639">
    <property type="entry name" value="OXIDOREDUCTASE, SHORT-CHAIN DEHYDROGENASE/REDUCTASE FAMILY (AFU_ORTHOLOGUE AFUA_5G02870)"/>
    <property type="match status" value="1"/>
</dbReference>
<dbReference type="SMART" id="SM00822">
    <property type="entry name" value="PKS_KR"/>
    <property type="match status" value="1"/>
</dbReference>
<keyword evidence="2" id="KW-0560">Oxidoreductase</keyword>
<sequence>MTTHQSLQGKAAFVQGGSRGIGAAIVQRLANEGASVAFTYISSEEKAHALVKTIEASGGKAVAIKADSADENSVRTAIDDAAKTFGKLDILVNNAGILAFGELDALTMDDFDRTIAINVRSVFIASQQAARHMPDGGRIITIGSVNADRMPFQGGAVYAMSKSALVGLTKGLARDLGPRGITVNNVQPGPVDTDMNPAEGEMADGMRSFMALNRYGKDVEIASFVSYLAGPEAGYITGANLTIDGGFGA</sequence>
<organism evidence="4 5">
    <name type="scientific">Rahnella inusitata</name>
    <dbReference type="NCBI Taxonomy" id="58169"/>
    <lineage>
        <taxon>Bacteria</taxon>
        <taxon>Pseudomonadati</taxon>
        <taxon>Pseudomonadota</taxon>
        <taxon>Gammaproteobacteria</taxon>
        <taxon>Enterobacterales</taxon>
        <taxon>Yersiniaceae</taxon>
        <taxon>Rahnella</taxon>
    </lineage>
</organism>
<dbReference type="PRINTS" id="PR00081">
    <property type="entry name" value="GDHRDH"/>
</dbReference>
<evidence type="ECO:0000259" key="3">
    <source>
        <dbReference type="SMART" id="SM00822"/>
    </source>
</evidence>
<dbReference type="InterPro" id="IPR036291">
    <property type="entry name" value="NAD(P)-bd_dom_sf"/>
</dbReference>
<feature type="domain" description="Ketoreductase" evidence="3">
    <location>
        <begin position="10"/>
        <end position="189"/>
    </location>
</feature>
<dbReference type="RefSeq" id="WP_112168444.1">
    <property type="nucleotide sequence ID" value="NZ_JYDE01000031.1"/>
</dbReference>
<name>A0ABX9NWX3_9GAMM</name>
<dbReference type="Pfam" id="PF13561">
    <property type="entry name" value="adh_short_C2"/>
    <property type="match status" value="1"/>
</dbReference>
<evidence type="ECO:0000256" key="2">
    <source>
        <dbReference type="ARBA" id="ARBA00023002"/>
    </source>
</evidence>
<proteinExistence type="inferred from homology"/>
<accession>A0ABX9NWX3</accession>
<dbReference type="PROSITE" id="PS00061">
    <property type="entry name" value="ADH_SHORT"/>
    <property type="match status" value="1"/>
</dbReference>
<keyword evidence="5" id="KW-1185">Reference proteome</keyword>
<dbReference type="CDD" id="cd05233">
    <property type="entry name" value="SDR_c"/>
    <property type="match status" value="1"/>
</dbReference>
<evidence type="ECO:0000313" key="5">
    <source>
        <dbReference type="Proteomes" id="UP000284119"/>
    </source>
</evidence>
<dbReference type="InterPro" id="IPR020904">
    <property type="entry name" value="Sc_DH/Rdtase_CS"/>
</dbReference>
<comment type="similarity">
    <text evidence="1">Belongs to the short-chain dehydrogenases/reductases (SDR) family.</text>
</comment>
<dbReference type="PANTHER" id="PTHR43639:SF1">
    <property type="entry name" value="SHORT-CHAIN DEHYDROGENASE_REDUCTASE FAMILY PROTEIN"/>
    <property type="match status" value="1"/>
</dbReference>